<keyword evidence="1" id="KW-1133">Transmembrane helix</keyword>
<keyword evidence="1" id="KW-0472">Membrane</keyword>
<evidence type="ECO:0000313" key="2">
    <source>
        <dbReference type="EMBL" id="CAK7215006.1"/>
    </source>
</evidence>
<sequence length="111" mass="12090">MDFIDRNRVSEIWHRKLAEWLTQTRQQQAFVSIATDIGSILLYNAKSIFLAVTIVGDLFAIAFCAVGATNAALSRFNGGEGSDPHDPHPPNEILRSNPGGIIAIELSQALV</sequence>
<feature type="transmembrane region" description="Helical" evidence="1">
    <location>
        <begin position="48"/>
        <end position="68"/>
    </location>
</feature>
<dbReference type="EMBL" id="CAWUHD010000015">
    <property type="protein sequence ID" value="CAK7215006.1"/>
    <property type="molecule type" value="Genomic_DNA"/>
</dbReference>
<organism evidence="2 3">
    <name type="scientific">Sporothrix eucalyptigena</name>
    <dbReference type="NCBI Taxonomy" id="1812306"/>
    <lineage>
        <taxon>Eukaryota</taxon>
        <taxon>Fungi</taxon>
        <taxon>Dikarya</taxon>
        <taxon>Ascomycota</taxon>
        <taxon>Pezizomycotina</taxon>
        <taxon>Sordariomycetes</taxon>
        <taxon>Sordariomycetidae</taxon>
        <taxon>Ophiostomatales</taxon>
        <taxon>Ophiostomataceae</taxon>
        <taxon>Sporothrix</taxon>
    </lineage>
</organism>
<gene>
    <name evidence="2" type="ORF">SEUCBS140593_002382</name>
</gene>
<accession>A0ABP0B645</accession>
<dbReference type="Proteomes" id="UP001642482">
    <property type="component" value="Unassembled WGS sequence"/>
</dbReference>
<name>A0ABP0B645_9PEZI</name>
<comment type="caution">
    <text evidence="2">The sequence shown here is derived from an EMBL/GenBank/DDBJ whole genome shotgun (WGS) entry which is preliminary data.</text>
</comment>
<protein>
    <submittedName>
        <fullName evidence="2">Uncharacterized protein</fullName>
    </submittedName>
</protein>
<keyword evidence="3" id="KW-1185">Reference proteome</keyword>
<keyword evidence="1" id="KW-0812">Transmembrane</keyword>
<reference evidence="2 3" key="1">
    <citation type="submission" date="2024-01" db="EMBL/GenBank/DDBJ databases">
        <authorList>
            <person name="Allen C."/>
            <person name="Tagirdzhanova G."/>
        </authorList>
    </citation>
    <scope>NUCLEOTIDE SEQUENCE [LARGE SCALE GENOMIC DNA]</scope>
</reference>
<evidence type="ECO:0000256" key="1">
    <source>
        <dbReference type="SAM" id="Phobius"/>
    </source>
</evidence>
<evidence type="ECO:0000313" key="3">
    <source>
        <dbReference type="Proteomes" id="UP001642482"/>
    </source>
</evidence>
<proteinExistence type="predicted"/>